<dbReference type="EMBL" id="JPKY01000063">
    <property type="protein sequence ID" value="KFH43697.1"/>
    <property type="molecule type" value="Genomic_DNA"/>
</dbReference>
<dbReference type="PANTHER" id="PTHR42101">
    <property type="entry name" value="CHROMOSOME 16, WHOLE GENOME SHOTGUN SEQUENCE"/>
    <property type="match status" value="1"/>
</dbReference>
<feature type="transmembrane region" description="Helical" evidence="1">
    <location>
        <begin position="97"/>
        <end position="117"/>
    </location>
</feature>
<evidence type="ECO:0000313" key="3">
    <source>
        <dbReference type="Proteomes" id="UP000029964"/>
    </source>
</evidence>
<feature type="transmembrane region" description="Helical" evidence="1">
    <location>
        <begin position="331"/>
        <end position="351"/>
    </location>
</feature>
<keyword evidence="1" id="KW-1133">Transmembrane helix</keyword>
<gene>
    <name evidence="2" type="ORF">ACRE_055110</name>
</gene>
<feature type="transmembrane region" description="Helical" evidence="1">
    <location>
        <begin position="535"/>
        <end position="556"/>
    </location>
</feature>
<feature type="transmembrane region" description="Helical" evidence="1">
    <location>
        <begin position="129"/>
        <end position="149"/>
    </location>
</feature>
<feature type="transmembrane region" description="Helical" evidence="1">
    <location>
        <begin position="225"/>
        <end position="247"/>
    </location>
</feature>
<sequence>MASEDEHAKPIINGKLALLSSPVVTVNEKTGGVMGGPGFGDLPDLSQLGDRPGPLLHMPEFQRHEEAGNLELFFDLFFAANYTVFSQNQSVTSSTHFQAYVGYFSLLWINWFLVGLYDVRFLTDSFFERACRGVHLGVMVGFAVVAPHFDPTDQVPQTMRTMSIILFVSRLCLSIEYGSILWHIRKFKRARLPMYLQIGLTFIASVVYLGIAFRFRDGNSRVFITWYIASGMELILTIGISNLWEVLSFTKTHLMKRMSLLTIIFLGDSIITIGTNVARIVHTPDAWNSTVIGIVTAATATVYFMFLVYFDWMRYSHLPAWRQQLWTVLHYPFHLAVIIFSQGFTQFIIWAKAVDVLENLNISSILDSPEALAAATSEQMEGTLQKVIDDFTQLYPFTYYDSWTTVNDALANVTELPDEIWPIAAGMDPGASADSVTEEDLNLFVTIFTDLFVTMHNSLFENLGIDLQKEIASDNPDLAANLTAGDFQITVAGATWERYQLMFSLGYVAGGITLFIMVVLAILSQVRPWRPWPLARAIINMLLAVGLGLVATLYYSTDKLENYLVSPWLLPTICLVWFTVLVLTHVHNAPSPLSLSQNRDAIFNWPKPKPQAKYGTPEEAAAMASNVELAARGPYGRPGSGHG</sequence>
<dbReference type="Proteomes" id="UP000029964">
    <property type="component" value="Unassembled WGS sequence"/>
</dbReference>
<feature type="transmembrane region" description="Helical" evidence="1">
    <location>
        <begin position="194"/>
        <end position="213"/>
    </location>
</feature>
<keyword evidence="1" id="KW-0472">Membrane</keyword>
<feature type="transmembrane region" description="Helical" evidence="1">
    <location>
        <begin position="568"/>
        <end position="586"/>
    </location>
</feature>
<dbReference type="STRING" id="857340.A0A086T2W5"/>
<dbReference type="OrthoDB" id="3177213at2759"/>
<keyword evidence="3" id="KW-1185">Reference proteome</keyword>
<evidence type="ECO:0000313" key="2">
    <source>
        <dbReference type="EMBL" id="KFH43697.1"/>
    </source>
</evidence>
<feature type="transmembrane region" description="Helical" evidence="1">
    <location>
        <begin position="259"/>
        <end position="281"/>
    </location>
</feature>
<dbReference type="Pfam" id="PF06772">
    <property type="entry name" value="LtrA"/>
    <property type="match status" value="1"/>
</dbReference>
<feature type="transmembrane region" description="Helical" evidence="1">
    <location>
        <begin position="501"/>
        <end position="523"/>
    </location>
</feature>
<protein>
    <submittedName>
        <fullName evidence="2">Uncharacterized protein</fullName>
    </submittedName>
</protein>
<name>A0A086T2W5_HAPC1</name>
<reference evidence="3" key="1">
    <citation type="journal article" date="2014" name="Genome Announc.">
        <title>Genome sequence and annotation of Acremonium chrysogenum, producer of the beta-lactam antibiotic cephalosporin C.</title>
        <authorList>
            <person name="Terfehr D."/>
            <person name="Dahlmann T.A."/>
            <person name="Specht T."/>
            <person name="Zadra I."/>
            <person name="Kuernsteiner H."/>
            <person name="Kueck U."/>
        </authorList>
    </citation>
    <scope>NUCLEOTIDE SEQUENCE [LARGE SCALE GENOMIC DNA]</scope>
    <source>
        <strain evidence="3">ATCC 11550 / CBS 779.69 / DSM 880 / IAM 14645 / JCM 23072 / IMI 49137</strain>
    </source>
</reference>
<dbReference type="InterPro" id="IPR010640">
    <property type="entry name" value="Low_temperature_requirement_A"/>
</dbReference>
<accession>A0A086T2W5</accession>
<feature type="transmembrane region" description="Helical" evidence="1">
    <location>
        <begin position="287"/>
        <end position="310"/>
    </location>
</feature>
<proteinExistence type="predicted"/>
<organism evidence="2 3">
    <name type="scientific">Hapsidospora chrysogenum (strain ATCC 11550 / CBS 779.69 / DSM 880 / IAM 14645 / JCM 23072 / IMI 49137)</name>
    <name type="common">Acremonium chrysogenum</name>
    <dbReference type="NCBI Taxonomy" id="857340"/>
    <lineage>
        <taxon>Eukaryota</taxon>
        <taxon>Fungi</taxon>
        <taxon>Dikarya</taxon>
        <taxon>Ascomycota</taxon>
        <taxon>Pezizomycotina</taxon>
        <taxon>Sordariomycetes</taxon>
        <taxon>Hypocreomycetidae</taxon>
        <taxon>Hypocreales</taxon>
        <taxon>Bionectriaceae</taxon>
        <taxon>Hapsidospora</taxon>
    </lineage>
</organism>
<dbReference type="AlphaFoldDB" id="A0A086T2W5"/>
<keyword evidence="1" id="KW-0812">Transmembrane</keyword>
<evidence type="ECO:0000256" key="1">
    <source>
        <dbReference type="SAM" id="Phobius"/>
    </source>
</evidence>
<comment type="caution">
    <text evidence="2">The sequence shown here is derived from an EMBL/GenBank/DDBJ whole genome shotgun (WGS) entry which is preliminary data.</text>
</comment>
<dbReference type="PANTHER" id="PTHR42101:SF1">
    <property type="entry name" value="LOW TEMPERATURE REQUIREMENT A"/>
    <property type="match status" value="1"/>
</dbReference>
<feature type="transmembrane region" description="Helical" evidence="1">
    <location>
        <begin position="161"/>
        <end position="182"/>
    </location>
</feature>
<dbReference type="HOGENOM" id="CLU_016136_1_0_1"/>